<sequence length="296" mass="34743">MYNKIINPVTGKKVNTNSKLGRKLVNIYGGSSLETDVKNPHYIKNGACLQITHKYTPLIKSGNNNLIQTLPEKIHLFYDYVFHIRKGLVNKHNSEIDYVFDNKIRCNLFVNKDIETPEKFNRKLNTFKTDLAESIKDLTILKHDINEKILDKIHGLETITNGYQWVKAGHSVYAMHNEIEGYFELVKEHCYEIENYTDDMVANLNDLENTVEHKFKVLFNFSWQHNSPIVLMKLFYDTIKLIDTYYKNTDVEEFIQTQNIDLFFNEDNYADMVSMHIADIETIEKNDLTIEQIMEL</sequence>
<dbReference type="AlphaFoldDB" id="A0A6C0EHR3"/>
<accession>A0A6C0EHR3</accession>
<reference evidence="1" key="1">
    <citation type="journal article" date="2020" name="Nature">
        <title>Giant virus diversity and host interactions through global metagenomics.</title>
        <authorList>
            <person name="Schulz F."/>
            <person name="Roux S."/>
            <person name="Paez-Espino D."/>
            <person name="Jungbluth S."/>
            <person name="Walsh D.A."/>
            <person name="Denef V.J."/>
            <person name="McMahon K.D."/>
            <person name="Konstantinidis K.T."/>
            <person name="Eloe-Fadrosh E.A."/>
            <person name="Kyrpides N.C."/>
            <person name="Woyke T."/>
        </authorList>
    </citation>
    <scope>NUCLEOTIDE SEQUENCE</scope>
    <source>
        <strain evidence="1">GVMAG-M-3300001351-8</strain>
    </source>
</reference>
<name>A0A6C0EHR3_9ZZZZ</name>
<organism evidence="1">
    <name type="scientific">viral metagenome</name>
    <dbReference type="NCBI Taxonomy" id="1070528"/>
    <lineage>
        <taxon>unclassified sequences</taxon>
        <taxon>metagenomes</taxon>
        <taxon>organismal metagenomes</taxon>
    </lineage>
</organism>
<proteinExistence type="predicted"/>
<evidence type="ECO:0000313" key="1">
    <source>
        <dbReference type="EMBL" id="QHT28714.1"/>
    </source>
</evidence>
<dbReference type="EMBL" id="MN738864">
    <property type="protein sequence ID" value="QHT28714.1"/>
    <property type="molecule type" value="Genomic_DNA"/>
</dbReference>
<protein>
    <submittedName>
        <fullName evidence="1">Uncharacterized protein</fullName>
    </submittedName>
</protein>